<evidence type="ECO:0000313" key="3">
    <source>
        <dbReference type="Proteomes" id="UP000198882"/>
    </source>
</evidence>
<dbReference type="OrthoDB" id="7820at2157"/>
<gene>
    <name evidence="2" type="ORF">SAMN04515672_1300</name>
</gene>
<reference evidence="3" key="1">
    <citation type="submission" date="2016-10" db="EMBL/GenBank/DDBJ databases">
        <authorList>
            <person name="Varghese N."/>
            <person name="Submissions S."/>
        </authorList>
    </citation>
    <scope>NUCLEOTIDE SEQUENCE [LARGE SCALE GENOMIC DNA]</scope>
    <source>
        <strain evidence="3">B4,CECT 8067,JCM 17497</strain>
    </source>
</reference>
<dbReference type="RefSeq" id="WP_090303726.1">
    <property type="nucleotide sequence ID" value="NZ_FNFE01000001.1"/>
</dbReference>
<dbReference type="GO" id="GO:0030973">
    <property type="term" value="F:molybdate ion binding"/>
    <property type="evidence" value="ECO:0007669"/>
    <property type="project" value="TreeGrafter"/>
</dbReference>
<dbReference type="Pfam" id="PF13531">
    <property type="entry name" value="SBP_bac_11"/>
    <property type="match status" value="1"/>
</dbReference>
<name>A0A1G8VEH5_9EURY</name>
<comment type="similarity">
    <text evidence="1">Belongs to the bacterial solute-binding protein 1 family. WtpA subfamily.</text>
</comment>
<dbReference type="Gene3D" id="3.40.190.10">
    <property type="entry name" value="Periplasmic binding protein-like II"/>
    <property type="match status" value="2"/>
</dbReference>
<dbReference type="SUPFAM" id="SSF53850">
    <property type="entry name" value="Periplasmic binding protein-like II"/>
    <property type="match status" value="1"/>
</dbReference>
<dbReference type="EMBL" id="FNFE01000001">
    <property type="protein sequence ID" value="SDJ64324.1"/>
    <property type="molecule type" value="Genomic_DNA"/>
</dbReference>
<keyword evidence="3" id="KW-1185">Reference proteome</keyword>
<evidence type="ECO:0000313" key="2">
    <source>
        <dbReference type="EMBL" id="SDJ64324.1"/>
    </source>
</evidence>
<proteinExistence type="inferred from homology"/>
<dbReference type="Proteomes" id="UP000198882">
    <property type="component" value="Unassembled WGS sequence"/>
</dbReference>
<dbReference type="AlphaFoldDB" id="A0A1G8VEH5"/>
<dbReference type="InterPro" id="IPR050682">
    <property type="entry name" value="ModA/WtpA"/>
</dbReference>
<dbReference type="GO" id="GO:0015689">
    <property type="term" value="P:molybdate ion transport"/>
    <property type="evidence" value="ECO:0007669"/>
    <property type="project" value="TreeGrafter"/>
</dbReference>
<dbReference type="CDD" id="cd13540">
    <property type="entry name" value="PBP2_ModA_WtpA"/>
    <property type="match status" value="1"/>
</dbReference>
<dbReference type="PANTHER" id="PTHR30632">
    <property type="entry name" value="MOLYBDATE-BINDING PERIPLASMIC PROTEIN"/>
    <property type="match status" value="1"/>
</dbReference>
<sequence length="316" mass="34406">MNTAGDQVGCRMRRRSVLATTGTFAGLGFAGCLGSTANSVRVLAAGSLARTFEDHVSPAFREETGIEVRGEYYGANAVMRMVEDRTKHPDVVVSADATLLRDRLYGEFTDWDVAFATNSIGIGYAEESTFGQRLEDGEPWYEPARETDEGDLAIGDPNLDPLGYRAVQAFDLAATEYGLDGFRENMMTVVYEEPDEPQLMVGVESGSRAGAIVYRNMAVDHGVPFLEFPDEYNFADPELADHYATAEFTTDEEGYTAEGRPIVYNATVTDDADEPDAGHRLIQFLVDRPDLLEEAGLTVGSNVPTPNGDVPEAVDV</sequence>
<evidence type="ECO:0000256" key="1">
    <source>
        <dbReference type="ARBA" id="ARBA00009438"/>
    </source>
</evidence>
<organism evidence="2 3">
    <name type="scientific">Natronorubrum texcoconense</name>
    <dbReference type="NCBI Taxonomy" id="1095776"/>
    <lineage>
        <taxon>Archaea</taxon>
        <taxon>Methanobacteriati</taxon>
        <taxon>Methanobacteriota</taxon>
        <taxon>Stenosarchaea group</taxon>
        <taxon>Halobacteria</taxon>
        <taxon>Halobacteriales</taxon>
        <taxon>Natrialbaceae</taxon>
        <taxon>Natronorubrum</taxon>
    </lineage>
</organism>
<dbReference type="STRING" id="1095776.SAMN04515672_1300"/>
<accession>A0A1G8VEH5</accession>
<dbReference type="PANTHER" id="PTHR30632:SF16">
    <property type="entry name" value="MOLYBDATE_TUNGSTATE-BINDING PROTEIN WTPA"/>
    <property type="match status" value="1"/>
</dbReference>
<protein>
    <submittedName>
        <fullName evidence="2">Tungstate/molybdate binding protein</fullName>
    </submittedName>
</protein>